<feature type="chain" id="PRO_5035254910" evidence="1">
    <location>
        <begin position="27"/>
        <end position="308"/>
    </location>
</feature>
<proteinExistence type="predicted"/>
<accession>A0A8J3BSI0</accession>
<protein>
    <submittedName>
        <fullName evidence="2">Uncharacterized protein</fullName>
    </submittedName>
</protein>
<dbReference type="AlphaFoldDB" id="A0A8J3BSI0"/>
<evidence type="ECO:0000256" key="1">
    <source>
        <dbReference type="SAM" id="SignalP"/>
    </source>
</evidence>
<dbReference type="EMBL" id="BMQC01000009">
    <property type="protein sequence ID" value="GGK34190.1"/>
    <property type="molecule type" value="Genomic_DNA"/>
</dbReference>
<comment type="caution">
    <text evidence="2">The sequence shown here is derived from an EMBL/GenBank/DDBJ whole genome shotgun (WGS) entry which is preliminary data.</text>
</comment>
<keyword evidence="3" id="KW-1185">Reference proteome</keyword>
<gene>
    <name evidence="2" type="ORF">GCM10010124_28490</name>
</gene>
<organism evidence="2 3">
    <name type="scientific">Pilimelia terevasa</name>
    <dbReference type="NCBI Taxonomy" id="53372"/>
    <lineage>
        <taxon>Bacteria</taxon>
        <taxon>Bacillati</taxon>
        <taxon>Actinomycetota</taxon>
        <taxon>Actinomycetes</taxon>
        <taxon>Micromonosporales</taxon>
        <taxon>Micromonosporaceae</taxon>
        <taxon>Pilimelia</taxon>
    </lineage>
</organism>
<reference evidence="2" key="2">
    <citation type="submission" date="2020-09" db="EMBL/GenBank/DDBJ databases">
        <authorList>
            <person name="Sun Q."/>
            <person name="Ohkuma M."/>
        </authorList>
    </citation>
    <scope>NUCLEOTIDE SEQUENCE</scope>
    <source>
        <strain evidence="2">JCM 3091</strain>
    </source>
</reference>
<evidence type="ECO:0000313" key="2">
    <source>
        <dbReference type="EMBL" id="GGK34190.1"/>
    </source>
</evidence>
<reference evidence="2" key="1">
    <citation type="journal article" date="2014" name="Int. J. Syst. Evol. Microbiol.">
        <title>Complete genome sequence of Corynebacterium casei LMG S-19264T (=DSM 44701T), isolated from a smear-ripened cheese.</title>
        <authorList>
            <consortium name="US DOE Joint Genome Institute (JGI-PGF)"/>
            <person name="Walter F."/>
            <person name="Albersmeier A."/>
            <person name="Kalinowski J."/>
            <person name="Ruckert C."/>
        </authorList>
    </citation>
    <scope>NUCLEOTIDE SEQUENCE</scope>
    <source>
        <strain evidence="2">JCM 3091</strain>
    </source>
</reference>
<dbReference type="PROSITE" id="PS51257">
    <property type="entry name" value="PROKAR_LIPOPROTEIN"/>
    <property type="match status" value="1"/>
</dbReference>
<keyword evidence="1" id="KW-0732">Signal</keyword>
<dbReference type="RefSeq" id="WP_189114802.1">
    <property type="nucleotide sequence ID" value="NZ_BMQC01000009.1"/>
</dbReference>
<evidence type="ECO:0000313" key="3">
    <source>
        <dbReference type="Proteomes" id="UP000662200"/>
    </source>
</evidence>
<dbReference type="Proteomes" id="UP000662200">
    <property type="component" value="Unassembled WGS sequence"/>
</dbReference>
<name>A0A8J3BSI0_9ACTN</name>
<feature type="signal peptide" evidence="1">
    <location>
        <begin position="1"/>
        <end position="26"/>
    </location>
</feature>
<sequence length="308" mass="31579">MSSRRRATAVRAAALLLAVATGGACAGGPADDPGAERPSVLAADAVAPEEVVAVLTSGLTAEGPYREPGAAAARRAGDAFARALAAGTPPDLGALDYETRPYRDPAGPPYALTAPDPADRRGLPFLLAYGQGRPAVLVEAPHPRADRHSERIAARLAAATPRSYLLVAGAHRDAADGRADVAHRPESLFHALAARAAAAGVPQVQVHGYADDSLPGYDAVVSTGATDRLGGPARVADALARAGWRVCRAWQRRCGDLEGRTNAQGRAAAAAGAAFVHLELSRGVREDPAGVDRLVAAVGPLLDSLHRP</sequence>